<dbReference type="Proteomes" id="UP000177894">
    <property type="component" value="Chromosome"/>
</dbReference>
<dbReference type="RefSeq" id="WP_070963641.1">
    <property type="nucleotide sequence ID" value="NZ_CP017603.1"/>
</dbReference>
<dbReference type="Proteomes" id="UP000192478">
    <property type="component" value="Chromosome"/>
</dbReference>
<gene>
    <name evidence="1" type="ORF">BJL90_01425</name>
    <name evidence="2" type="ORF">CLFO_35210</name>
</gene>
<accession>A0AAC9WJ29</accession>
<keyword evidence="3" id="KW-1185">Reference proteome</keyword>
<reference evidence="2 4" key="2">
    <citation type="submission" date="2017-03" db="EMBL/GenBank/DDBJ databases">
        <title>Complete sequence of Clostridium formicaceticum DSM 92.</title>
        <authorList>
            <person name="Poehlein A."/>
            <person name="Karl M."/>
            <person name="Bengelsdorf F.R."/>
            <person name="Duerre P."/>
            <person name="Daniel R."/>
        </authorList>
    </citation>
    <scope>NUCLEOTIDE SEQUENCE [LARGE SCALE GENOMIC DNA]</scope>
    <source>
        <strain evidence="2 4">DSM 92</strain>
    </source>
</reference>
<dbReference type="EMBL" id="CP017603">
    <property type="protein sequence ID" value="AOY74729.1"/>
    <property type="molecule type" value="Genomic_DNA"/>
</dbReference>
<sequence>MTFNKLQYLQEEYDKLHIEGKTNFIENARFCLMADQYDYKNYHSNGKLTESEFYSVVDLLYELDNLNMLISFVVRNIKVLLQEVDGIESLKPFLEKAVIDEATFLTRINTFLQKQKNC</sequence>
<proteinExistence type="predicted"/>
<evidence type="ECO:0000313" key="2">
    <source>
        <dbReference type="EMBL" id="ARE89115.1"/>
    </source>
</evidence>
<dbReference type="AlphaFoldDB" id="A0AAC9WJ29"/>
<reference evidence="1 3" key="1">
    <citation type="submission" date="2016-10" db="EMBL/GenBank/DDBJ databases">
        <title>Complete Genome Sequence of Acetogen Clostridium formicoaceticum ATCC 27076.</title>
        <authorList>
            <person name="Bao T."/>
            <person name="Cheng C."/>
            <person name="Zhao J."/>
            <person name="Yang S.-T."/>
            <person name="Wang J."/>
            <person name="Wang M."/>
        </authorList>
    </citation>
    <scope>NUCLEOTIDE SEQUENCE [LARGE SCALE GENOMIC DNA]</scope>
    <source>
        <strain evidence="1 3">ATCC 27076</strain>
    </source>
</reference>
<organism evidence="2 4">
    <name type="scientific">Clostridium formicaceticum</name>
    <dbReference type="NCBI Taxonomy" id="1497"/>
    <lineage>
        <taxon>Bacteria</taxon>
        <taxon>Bacillati</taxon>
        <taxon>Bacillota</taxon>
        <taxon>Clostridia</taxon>
        <taxon>Eubacteriales</taxon>
        <taxon>Clostridiaceae</taxon>
        <taxon>Clostridium</taxon>
    </lineage>
</organism>
<protein>
    <submittedName>
        <fullName evidence="2">Uncharacterized protein</fullName>
    </submittedName>
</protein>
<dbReference type="KEGG" id="cfm:BJL90_01425"/>
<evidence type="ECO:0000313" key="3">
    <source>
        <dbReference type="Proteomes" id="UP000177894"/>
    </source>
</evidence>
<evidence type="ECO:0000313" key="1">
    <source>
        <dbReference type="EMBL" id="AOY74729.1"/>
    </source>
</evidence>
<name>A0AAC9WJ29_9CLOT</name>
<evidence type="ECO:0000313" key="4">
    <source>
        <dbReference type="Proteomes" id="UP000192478"/>
    </source>
</evidence>
<dbReference type="EMBL" id="CP020559">
    <property type="protein sequence ID" value="ARE89115.1"/>
    <property type="molecule type" value="Genomic_DNA"/>
</dbReference>